<evidence type="ECO:0000256" key="3">
    <source>
        <dbReference type="ARBA" id="ARBA00023274"/>
    </source>
</evidence>
<evidence type="ECO:0000256" key="2">
    <source>
        <dbReference type="ARBA" id="ARBA00022980"/>
    </source>
</evidence>
<organism evidence="4 5">
    <name type="scientific">Nematostella vectensis</name>
    <name type="common">Starlet sea anemone</name>
    <dbReference type="NCBI Taxonomy" id="45351"/>
    <lineage>
        <taxon>Eukaryota</taxon>
        <taxon>Metazoa</taxon>
        <taxon>Cnidaria</taxon>
        <taxon>Anthozoa</taxon>
        <taxon>Hexacorallia</taxon>
        <taxon>Actiniaria</taxon>
        <taxon>Edwardsiidae</taxon>
        <taxon>Nematostella</taxon>
    </lineage>
</organism>
<dbReference type="PhylomeDB" id="A7SIB5"/>
<dbReference type="eggNOG" id="KOG3162">
    <property type="taxonomic scope" value="Eukaryota"/>
</dbReference>
<dbReference type="AlphaFoldDB" id="A7SIB5"/>
<dbReference type="PANTHER" id="PTHR13479:SF40">
    <property type="entry name" value="SMALL RIBOSOMAL SUBUNIT PROTEIN BS18M"/>
    <property type="match status" value="1"/>
</dbReference>
<dbReference type="GO" id="GO:0003735">
    <property type="term" value="F:structural constituent of ribosome"/>
    <property type="evidence" value="ECO:0000318"/>
    <property type="project" value="GO_Central"/>
</dbReference>
<evidence type="ECO:0000256" key="1">
    <source>
        <dbReference type="ARBA" id="ARBA00005589"/>
    </source>
</evidence>
<name>A7SIB5_NEMVE</name>
<dbReference type="PANTHER" id="PTHR13479">
    <property type="entry name" value="30S RIBOSOMAL PROTEIN S18"/>
    <property type="match status" value="1"/>
</dbReference>
<dbReference type="HOGENOM" id="CLU_1361864_0_0_1"/>
<evidence type="ECO:0000313" key="5">
    <source>
        <dbReference type="Proteomes" id="UP000001593"/>
    </source>
</evidence>
<proteinExistence type="inferred from homology"/>
<keyword evidence="3" id="KW-0687">Ribonucleoprotein</keyword>
<comment type="similarity">
    <text evidence="1">Belongs to the bacterial ribosomal protein bS18 family.</text>
</comment>
<dbReference type="Proteomes" id="UP000001593">
    <property type="component" value="Unassembled WGS sequence"/>
</dbReference>
<dbReference type="EMBL" id="DS469667">
    <property type="protein sequence ID" value="EDO36542.1"/>
    <property type="molecule type" value="Genomic_DNA"/>
</dbReference>
<dbReference type="Gene3D" id="4.10.640.10">
    <property type="entry name" value="Ribosomal protein S18"/>
    <property type="match status" value="1"/>
</dbReference>
<dbReference type="GO" id="GO:0070181">
    <property type="term" value="F:small ribosomal subunit rRNA binding"/>
    <property type="evidence" value="ECO:0000318"/>
    <property type="project" value="GO_Central"/>
</dbReference>
<dbReference type="STRING" id="45351.A7SIB5"/>
<dbReference type="GO" id="GO:0005763">
    <property type="term" value="C:mitochondrial small ribosomal subunit"/>
    <property type="evidence" value="ECO:0000318"/>
    <property type="project" value="GO_Central"/>
</dbReference>
<gene>
    <name evidence="4" type="ORF">NEMVEDRAFT_v1g245470</name>
</gene>
<dbReference type="GO" id="GO:0006412">
    <property type="term" value="P:translation"/>
    <property type="evidence" value="ECO:0000318"/>
    <property type="project" value="GO_Central"/>
</dbReference>
<dbReference type="InterPro" id="IPR001648">
    <property type="entry name" value="Ribosomal_bS18"/>
</dbReference>
<evidence type="ECO:0008006" key="6">
    <source>
        <dbReference type="Google" id="ProtNLM"/>
    </source>
</evidence>
<keyword evidence="2" id="KW-0689">Ribosomal protein</keyword>
<dbReference type="InParanoid" id="A7SIB5"/>
<dbReference type="FunFam" id="4.10.640.10:FF:000026">
    <property type="entry name" value="28S ribosomal protein S18a, mitochondrial"/>
    <property type="match status" value="1"/>
</dbReference>
<protein>
    <recommendedName>
        <fullName evidence="6">28S ribosomal protein S18a, mitochondrial</fullName>
    </recommendedName>
</protein>
<keyword evidence="5" id="KW-1185">Reference proteome</keyword>
<accession>A7SIB5</accession>
<dbReference type="InterPro" id="IPR036870">
    <property type="entry name" value="Ribosomal_bS18_sf"/>
</dbReference>
<reference evidence="4 5" key="1">
    <citation type="journal article" date="2007" name="Science">
        <title>Sea anemone genome reveals ancestral eumetazoan gene repertoire and genomic organization.</title>
        <authorList>
            <person name="Putnam N.H."/>
            <person name="Srivastava M."/>
            <person name="Hellsten U."/>
            <person name="Dirks B."/>
            <person name="Chapman J."/>
            <person name="Salamov A."/>
            <person name="Terry A."/>
            <person name="Shapiro H."/>
            <person name="Lindquist E."/>
            <person name="Kapitonov V.V."/>
            <person name="Jurka J."/>
            <person name="Genikhovich G."/>
            <person name="Grigoriev I.V."/>
            <person name="Lucas S.M."/>
            <person name="Steele R.E."/>
            <person name="Finnerty J.R."/>
            <person name="Technau U."/>
            <person name="Martindale M.Q."/>
            <person name="Rokhsar D.S."/>
        </authorList>
    </citation>
    <scope>NUCLEOTIDE SEQUENCE [LARGE SCALE GENOMIC DNA]</scope>
    <source>
        <strain evidence="5">CH2 X CH6</strain>
    </source>
</reference>
<dbReference type="NCBIfam" id="TIGR00165">
    <property type="entry name" value="S18"/>
    <property type="match status" value="1"/>
</dbReference>
<dbReference type="SUPFAM" id="SSF46911">
    <property type="entry name" value="Ribosomal protein S18"/>
    <property type="match status" value="1"/>
</dbReference>
<evidence type="ECO:0000313" key="4">
    <source>
        <dbReference type="EMBL" id="EDO36542.1"/>
    </source>
</evidence>
<dbReference type="Pfam" id="PF01084">
    <property type="entry name" value="Ribosomal_S18"/>
    <property type="match status" value="1"/>
</dbReference>
<sequence>MAATLFRGFRHFGRLVQIKPCTNNVTSKTSIRSLVYIRGITSIDKSSVLHARGQDDSYHKRNVHVGGHAYAIKASELSKDNAIVKDSVGCPICSRNIIFSYKDVLFLSQFLSPEGNLLNRRQTGVCKKQQLKLENAIKLSRRLGFTGKFIGFERVFIKTPGNFPNFSGLVCLRDLKISRLLPKCGPIKDDQQAIDKKASTG</sequence>